<evidence type="ECO:0000313" key="2">
    <source>
        <dbReference type="EMBL" id="GHO92905.1"/>
    </source>
</evidence>
<dbReference type="Proteomes" id="UP000597444">
    <property type="component" value="Unassembled WGS sequence"/>
</dbReference>
<feature type="transmembrane region" description="Helical" evidence="1">
    <location>
        <begin position="12"/>
        <end position="37"/>
    </location>
</feature>
<proteinExistence type="predicted"/>
<keyword evidence="1" id="KW-1133">Transmembrane helix</keyword>
<gene>
    <name evidence="2" type="ORF">KSF_029530</name>
</gene>
<keyword evidence="3" id="KW-1185">Reference proteome</keyword>
<dbReference type="AlphaFoldDB" id="A0A8J3N274"/>
<dbReference type="RefSeq" id="WP_220203715.1">
    <property type="nucleotide sequence ID" value="NZ_BNJK01000001.1"/>
</dbReference>
<evidence type="ECO:0000313" key="3">
    <source>
        <dbReference type="Proteomes" id="UP000597444"/>
    </source>
</evidence>
<keyword evidence="1" id="KW-0472">Membrane</keyword>
<accession>A0A8J3N274</accession>
<sequence>MYVPRPNDSGTRLFRVLAAALARAAVIAPLALIALLAGSEEREYCLYHISHLLSKTRVRLEKQSAEG</sequence>
<name>A0A8J3N274_9CHLR</name>
<protein>
    <submittedName>
        <fullName evidence="2">Uncharacterized protein</fullName>
    </submittedName>
</protein>
<dbReference type="EMBL" id="BNJK01000001">
    <property type="protein sequence ID" value="GHO92905.1"/>
    <property type="molecule type" value="Genomic_DNA"/>
</dbReference>
<organism evidence="2 3">
    <name type="scientific">Reticulibacter mediterranei</name>
    <dbReference type="NCBI Taxonomy" id="2778369"/>
    <lineage>
        <taxon>Bacteria</taxon>
        <taxon>Bacillati</taxon>
        <taxon>Chloroflexota</taxon>
        <taxon>Ktedonobacteria</taxon>
        <taxon>Ktedonobacterales</taxon>
        <taxon>Reticulibacteraceae</taxon>
        <taxon>Reticulibacter</taxon>
    </lineage>
</organism>
<evidence type="ECO:0000256" key="1">
    <source>
        <dbReference type="SAM" id="Phobius"/>
    </source>
</evidence>
<keyword evidence="1" id="KW-0812">Transmembrane</keyword>
<reference evidence="2" key="1">
    <citation type="submission" date="2020-10" db="EMBL/GenBank/DDBJ databases">
        <title>Taxonomic study of unclassified bacteria belonging to the class Ktedonobacteria.</title>
        <authorList>
            <person name="Yabe S."/>
            <person name="Wang C.M."/>
            <person name="Zheng Y."/>
            <person name="Sakai Y."/>
            <person name="Cavaletti L."/>
            <person name="Monciardini P."/>
            <person name="Donadio S."/>
        </authorList>
    </citation>
    <scope>NUCLEOTIDE SEQUENCE</scope>
    <source>
        <strain evidence="2">ID150040</strain>
    </source>
</reference>
<comment type="caution">
    <text evidence="2">The sequence shown here is derived from an EMBL/GenBank/DDBJ whole genome shotgun (WGS) entry which is preliminary data.</text>
</comment>